<evidence type="ECO:0000259" key="1">
    <source>
        <dbReference type="Pfam" id="PF01389"/>
    </source>
</evidence>
<reference evidence="2" key="1">
    <citation type="submission" date="2018-06" db="EMBL/GenBank/DDBJ databases">
        <authorList>
            <person name="Zhirakovskaya E."/>
        </authorList>
    </citation>
    <scope>NUCLEOTIDE SEQUENCE</scope>
</reference>
<protein>
    <recommendedName>
        <fullName evidence="1">Outer membrane protein OmpA-like transmembrane domain-containing protein</fullName>
    </recommendedName>
</protein>
<dbReference type="InterPro" id="IPR011250">
    <property type="entry name" value="OMP/PagP_B-barrel"/>
</dbReference>
<organism evidence="2">
    <name type="scientific">hydrothermal vent metagenome</name>
    <dbReference type="NCBI Taxonomy" id="652676"/>
    <lineage>
        <taxon>unclassified sequences</taxon>
        <taxon>metagenomes</taxon>
        <taxon>ecological metagenomes</taxon>
    </lineage>
</organism>
<dbReference type="AlphaFoldDB" id="A0A3B1B691"/>
<evidence type="ECO:0000313" key="2">
    <source>
        <dbReference type="EMBL" id="VAX01805.1"/>
    </source>
</evidence>
<name>A0A3B1B691_9ZZZZ</name>
<gene>
    <name evidence="2" type="ORF">MNBD_GAMMA22-154</name>
</gene>
<dbReference type="InterPro" id="IPR000498">
    <property type="entry name" value="OmpA-like_TM_dom"/>
</dbReference>
<dbReference type="Pfam" id="PF01389">
    <property type="entry name" value="OmpA_membrane"/>
    <property type="match status" value="1"/>
</dbReference>
<dbReference type="Gene3D" id="2.40.160.20">
    <property type="match status" value="1"/>
</dbReference>
<proteinExistence type="predicted"/>
<dbReference type="EMBL" id="UOFS01000050">
    <property type="protein sequence ID" value="VAX01805.1"/>
    <property type="molecule type" value="Genomic_DNA"/>
</dbReference>
<dbReference type="GO" id="GO:0009279">
    <property type="term" value="C:cell outer membrane"/>
    <property type="evidence" value="ECO:0007669"/>
    <property type="project" value="InterPro"/>
</dbReference>
<accession>A0A3B1B691</accession>
<feature type="domain" description="Outer membrane protein OmpA-like transmembrane" evidence="1">
    <location>
        <begin position="21"/>
        <end position="163"/>
    </location>
</feature>
<sequence>MKKLLFIAFIYASFLSSVNAAEAYIGASIGDSNISVNNDNKPVGYKLFLGTHVNDNVGIELGIINLGEFKTGNLTNKVTGTELSAVGFIPVGADGDVFAKLGLFVWNIDSTLGSLSGTSDGTDITIGFGFQYPIKDNILIRLEYQEFRDIDDTNDNFTFLSVGLALQF</sequence>
<dbReference type="SUPFAM" id="SSF56925">
    <property type="entry name" value="OMPA-like"/>
    <property type="match status" value="1"/>
</dbReference>